<evidence type="ECO:0000313" key="1">
    <source>
        <dbReference type="EMBL" id="KAJ7524904.1"/>
    </source>
</evidence>
<organism evidence="1 2">
    <name type="scientific">Diphasiastrum complanatum</name>
    <name type="common">Issler's clubmoss</name>
    <name type="synonym">Lycopodium complanatum</name>
    <dbReference type="NCBI Taxonomy" id="34168"/>
    <lineage>
        <taxon>Eukaryota</taxon>
        <taxon>Viridiplantae</taxon>
        <taxon>Streptophyta</taxon>
        <taxon>Embryophyta</taxon>
        <taxon>Tracheophyta</taxon>
        <taxon>Lycopodiopsida</taxon>
        <taxon>Lycopodiales</taxon>
        <taxon>Lycopodiaceae</taxon>
        <taxon>Lycopodioideae</taxon>
        <taxon>Diphasiastrum</taxon>
    </lineage>
</organism>
<comment type="caution">
    <text evidence="1">The sequence shown here is derived from an EMBL/GenBank/DDBJ whole genome shotgun (WGS) entry which is preliminary data.</text>
</comment>
<protein>
    <submittedName>
        <fullName evidence="1">Uncharacterized protein</fullName>
    </submittedName>
</protein>
<name>A0ACC2B6A9_DIPCM</name>
<gene>
    <name evidence="1" type="ORF">O6H91_17G027200</name>
</gene>
<proteinExistence type="predicted"/>
<accession>A0ACC2B6A9</accession>
<reference evidence="2" key="1">
    <citation type="journal article" date="2024" name="Proc. Natl. Acad. Sci. U.S.A.">
        <title>Extraordinary preservation of gene collinearity over three hundred million years revealed in homosporous lycophytes.</title>
        <authorList>
            <person name="Li C."/>
            <person name="Wickell D."/>
            <person name="Kuo L.Y."/>
            <person name="Chen X."/>
            <person name="Nie B."/>
            <person name="Liao X."/>
            <person name="Peng D."/>
            <person name="Ji J."/>
            <person name="Jenkins J."/>
            <person name="Williams M."/>
            <person name="Shu S."/>
            <person name="Plott C."/>
            <person name="Barry K."/>
            <person name="Rajasekar S."/>
            <person name="Grimwood J."/>
            <person name="Han X."/>
            <person name="Sun S."/>
            <person name="Hou Z."/>
            <person name="He W."/>
            <person name="Dai G."/>
            <person name="Sun C."/>
            <person name="Schmutz J."/>
            <person name="Leebens-Mack J.H."/>
            <person name="Li F.W."/>
            <person name="Wang L."/>
        </authorList>
    </citation>
    <scope>NUCLEOTIDE SEQUENCE [LARGE SCALE GENOMIC DNA]</scope>
    <source>
        <strain evidence="2">cv. PW_Plant_1</strain>
    </source>
</reference>
<dbReference type="Proteomes" id="UP001162992">
    <property type="component" value="Chromosome 17"/>
</dbReference>
<sequence length="572" mass="62482">MSSNRHYFLVGSSDEPPRSKKGCIIASTSVIVLLACVMCFTVIYPSYDVLHQGGVHVVSPPSYVELCKLSRYPEFCISSLSSFVSDIQSVVKKDSHVGLVGKSMRAALKGVKELHYLSGLLHAGSQNRANSAKVETREVAALRDCVEVLGDASDLIHSALEALSDFNQMLSYAALWDIHTWVSASMTYHTTCIDGLDAFAGNSSDRLKLEGENVEKLLSIALTFVVSLYSSPEEINLKYTTPPTWLKSDVARHLEDPALFIGDVIVSKDGSGHYSKIQDAVDAAPIKSKKRYTIYIRGGVYLENVDVSKSKTNLMFVGDGIGQTIISGNKNVDDGATTFTSATVAVTGNGFLARDITFRNTAGAAKHQAVALRVGADQAAFYKCSFEGYQDTLYTHSQRQFYRECMIYGTVDYIFGNAAALFQDSTLLARVPLAQQENTYTAQGRTDPNQNTGLVFQGCVVDGDSNLRKVIQNFPTYLGRPWKEYSRTVFLKSYEGSVINPAGWLEWAGDFALKTLFYGEYQCTGPGSGSAQRVSWSSQITSQAVANQFTAGKFVSGDAWLPSTSFPFDSNL</sequence>
<dbReference type="EMBL" id="CM055108">
    <property type="protein sequence ID" value="KAJ7524904.1"/>
    <property type="molecule type" value="Genomic_DNA"/>
</dbReference>
<keyword evidence="2" id="KW-1185">Reference proteome</keyword>
<evidence type="ECO:0000313" key="2">
    <source>
        <dbReference type="Proteomes" id="UP001162992"/>
    </source>
</evidence>